<dbReference type="GO" id="GO:0007165">
    <property type="term" value="P:signal transduction"/>
    <property type="evidence" value="ECO:0007669"/>
    <property type="project" value="InterPro"/>
</dbReference>
<dbReference type="Pfam" id="PF01582">
    <property type="entry name" value="TIR"/>
    <property type="match status" value="4"/>
</dbReference>
<dbReference type="PROSITE" id="PS51450">
    <property type="entry name" value="LRR"/>
    <property type="match status" value="1"/>
</dbReference>
<accession>A0AA86TBN5</accession>
<dbReference type="InterPro" id="IPR000157">
    <property type="entry name" value="TIR_dom"/>
</dbReference>
<evidence type="ECO:0000259" key="2">
    <source>
        <dbReference type="PROSITE" id="PS50104"/>
    </source>
</evidence>
<dbReference type="SUPFAM" id="SSF52058">
    <property type="entry name" value="L domain-like"/>
    <property type="match status" value="4"/>
</dbReference>
<protein>
    <recommendedName>
        <fullName evidence="2">TIR domain-containing protein</fullName>
    </recommendedName>
</protein>
<feature type="domain" description="TIR" evidence="2">
    <location>
        <begin position="2547"/>
        <end position="2673"/>
    </location>
</feature>
<dbReference type="InterPro" id="IPR006553">
    <property type="entry name" value="Leu-rich_rpt_Cys-con_subtyp"/>
</dbReference>
<dbReference type="GO" id="GO:0006952">
    <property type="term" value="P:defense response"/>
    <property type="evidence" value="ECO:0007669"/>
    <property type="project" value="InterPro"/>
</dbReference>
<evidence type="ECO:0000256" key="1">
    <source>
        <dbReference type="ARBA" id="ARBA00023027"/>
    </source>
</evidence>
<dbReference type="FunFam" id="3.40.50.10140:FF:000007">
    <property type="entry name" value="Disease resistance protein (TIR-NBS-LRR class)"/>
    <property type="match status" value="4"/>
</dbReference>
<dbReference type="Gramene" id="rna-AYBTSS11_LOCUS28001">
    <property type="protein sequence ID" value="CAJ1975875.1"/>
    <property type="gene ID" value="gene-AYBTSS11_LOCUS28001"/>
</dbReference>
<dbReference type="Gene3D" id="3.40.50.10140">
    <property type="entry name" value="Toll/interleukin-1 receptor homology (TIR) domain"/>
    <property type="match status" value="4"/>
</dbReference>
<gene>
    <name evidence="3" type="ORF">AYBTSS11_LOCUS28001</name>
</gene>
<dbReference type="SMART" id="SM00367">
    <property type="entry name" value="LRR_CC"/>
    <property type="match status" value="11"/>
</dbReference>
<sequence length="3156" mass="360932">MNNENDLFRKQKVAEEKPVVDKNAPDIKYDVFVSFRGKEIRKGFLSHLTEAFAIKKINAFVDDKLEKGEAIWSSLVAAIERSAVSLIIFSPDYASSPWCLKEVAKIIECQEKYGRTVIPVFYNIEPTHVRHQSGSYQKAFAEHATKHETELQLWRCALHKSASFSGIESTNIQLHVPVKVDGLKSLLRDNESDNSVAFELRRLEEKTLITISEDNIVSMHDSLQEMAWEIVRQESIDDPGSRSRLWDSNDICEALVNEKVGEAIRSIQIQLTPIKKQKLSPHQIFAMRRLKFLEISGMGANFTTTERRFAEGAKFMATELRFLCWENYPLRFLPESFNAEKLVILKLNLGEMVKLWDGVKNLVNLKKLDLKWSARLMELPDLSRAERLEELYLCGCYKLISVHSSIFSLPKLERLNLSNCESLTVLESNAPLLGLRYLDLQGCVELEKFSLISENMKELKIVRTKFEVLPSSFGDQLKLEWLYLEETYIERLPSFNNHTDDQLKENRNTVLFIGALKLDEYSIAAIGLNAKINIMKFANQHLSTPNHNSVINYGRYHSHSRSYRCSYVYPGSSVPEWLEYRTAEDCLMIDLSSAPPSPKLGFILCLILDMSSNFSSLQCHITVLDGEDERESDSFRMFITYGFHDNASNHECPFHGINQLSTEFWNMGVVTKLNEAEATKERGVLFEKQKVAEEKPVSDNYAPEIKYDVFVSFRGKDIRDGFLSHLTQAFYTKKINAFVDDKLEKGEEIWPSLVAAIEKSAISIIIFSPDYVFSRWCLEEVVKILECRDKYERIVIPVFYKVTPTDVRRQSGRYENAFVKHGLNYKSKVRIWKDALKTIADLSGIESSKLRNDAELVKEIADLVLKRLHEPVKVGDLKSLLKDNKSDNSVAFELKRLEDKALISISEDNIVCIDDSLQEMAWEIVRQESIDDPGSRSRLWDPNDIYEALENDKVNEAIRSIQIQLTPIDKCLAEGAKFMATELRFLCWKNYPLKSLPESFNAEKLVILKLNQDEMVKLWDGVKNLVNLKRLDLKWSMRLKELPDLSRAERLEELYLCGSYKLTSVHSSIFTLPKLERLNISVCNSLTVLESNSHLPSLRYLDLKSCTNLKKFSLISENMKELKIVNTKVEALPLSFGDQLKLESLYLEKTNIERLPLFNNLSQFLYLFISHCKKLQTIPNLPPLTNTLDVKFCSSLKTLPELSPDLKILCLESCTSLENLPELPPLLKTLNVSHCSSLQTLPNLPPSLETLYARKCKSLRTVLFPSTAVEQLRENRQIILLSDSEMLDEPSIAAIELNAKINMMKFAKQQLSAPNHNPVKKSRYYDVYTRSDRLVYMYPGSSVPEWFEYSTIKDCLIIDLSSAPPSPKLGFILCLILDMSSNFSSLQCRITIFDSEDGGKSDSVSFRMYINYRSHNIASNHVCKMIYDQPCSEFLNARAKNQTKFKIQITIEGSYADTRKNYRTLTQQLLKGFGKLCLVHSQAQSKLRKIQPALENVEEKPISDNNTPQIKYDVFVSFRGKDIRDGFLSHLTEAFDRKKIKGFVDDKLEKGEEIWPSLVAAIERSAFSLIIFSPDYASSRWCLEEAVKIIECKEKHERIVIPVFYKVAPTDVRHQSGSYKNAFVKHGLNYKSKVQIWKDALEKFSDFSGIESSKFRNDAELVKEIVDLVLKRLHVPVTVSDLKSLLKDNESDNSVTFELRRLEDKALITISEDNIISMHDSLQEMAWEIVRQESTDDPGSRSRLWDHNDVHEALENNKVNEAIRSIEIKLKSMKKLKLIPQIFAMRRLKFLKISGIEYHSYHQLILAEGAKFMATELRFLCWENYPLKSLPESFNAEKLVILKLNQGKMEKLWDGVKNVMNLKTLDLKWCTELKELPDLSRAKRLEELYLHGCSMLTIVHSSIFSLPKLERLDLSLCYSLVILVSNSPLLSLRYLDLKGCENLKKFSLKFGNMKELKSVQTRVEALPSSFGDQVKLESLYLGETEIRTVQQLKENRKLVLLPDSVRLDEHSTAATGLNAKINLMKFANEHLSAPNRNRVKTYGYSDVHSRSDRCVYMYPGSSVPEWLEYSTREDCLIIDLSSAPPSRKLGFIFCFILDMSCIRNIHCRITIFNGEDEGKIGSVRMYIDYGLLGIASNHVCMMIYDQTCSEFLSSRAKNQTKFKIQVKMEEPDPNTRLPKRVIQKYGVRQARTVKGSSTKAHTITQQVGDLKSLLKDNESDNSVAFELRRLEDKALITIFKDNIVCMHDSLQEMALEIVRQESIDDPGSRSRFMHSFSLPKLERLDLSFCYSLTLLASNSPLLSIGYLNLEGCKNLMKFSLKLGNNKELNLLKVKGLPSSFGDQLKLESLYIGQADIERKLVLFSDSVMLDRHSIAAFGLNAKINMMKFANQHLSAPNHNAFKNYAYYDAFTRSDRWVYVYPGRSVPECFEYSTGKDCIIIDLSSAPPSPKLGFIFCFIFYMRPSIRNLQCRITIFDGEDEGKSDSFIMHINYGFLGIARDHIQLQTQIKKIQSELLPINTISNLSHLFRKQKVEVEKPVSDKNAPDIKYDVFVSFRGKEIRKGFLSHLSEAFAMKKINAFVDDKLEKGEAIWPSLVAAIERSAVSLIIFSPDYASSPWCLREVVKIIECQEKYGRTVIPVFYNIEPTHVKHQSGCYQKAFGEHATKDETELQLWRLHVPVEVGDLKSLLKDNESDNSVAFELRRLEEKALITISRDNIVCMHDSLQEMAWEIVRQESIDDPGSRSRLWDPNDIYEALVNEKVGDAIRSIQIKLALIKKKKLNPQIFDRRQLKFLEISGNGHDCFHRLILAEGVKFMATELRFLSWTYCQSLPECFNAEKLVILKLNIGGMEKLWDGVKNLVNLKQLDLKWCSELKELPDLSSAKRLEKLDLCGCSSLNSVHSSIFSLPKLERLNLAFCYSLTVLASNSTLLSLHYLNLEDCHNLKKFSVISENMKELNLVRTKVGALPSSFGDQLKLESLYLSESDIERLPSLYNLAEEQNRRIVMLPNSVMLDEHSTAAIGLNAEINMMKFANQHLSEPNHNPVKKNMDPYTRSDRCVYVYPGNSVPEWLEYSTRNDCITVDLSSTPPSLKLGFIFSFILDLCSNNSILQCCTTIFDDEDGGNVTLSPSVVCCKFKGKGMQLLSAVCVVAGATLP</sequence>
<evidence type="ECO:0000313" key="4">
    <source>
        <dbReference type="Proteomes" id="UP001189624"/>
    </source>
</evidence>
<feature type="domain" description="TIR" evidence="2">
    <location>
        <begin position="705"/>
        <end position="868"/>
    </location>
</feature>
<dbReference type="PANTHER" id="PTHR11017:SF263">
    <property type="entry name" value="ADP-RIBOSYL CYCLASE_CYCLIC ADP-RIBOSE HYDROLASE"/>
    <property type="match status" value="1"/>
</dbReference>
<dbReference type="Pfam" id="PF13855">
    <property type="entry name" value="LRR_8"/>
    <property type="match status" value="1"/>
</dbReference>
<dbReference type="PANTHER" id="PTHR11017">
    <property type="entry name" value="LEUCINE-RICH REPEAT-CONTAINING PROTEIN"/>
    <property type="match status" value="1"/>
</dbReference>
<feature type="domain" description="TIR" evidence="2">
    <location>
        <begin position="27"/>
        <end position="176"/>
    </location>
</feature>
<dbReference type="PROSITE" id="PS50104">
    <property type="entry name" value="TIR"/>
    <property type="match status" value="4"/>
</dbReference>
<evidence type="ECO:0000313" key="3">
    <source>
        <dbReference type="EMBL" id="CAJ1975875.1"/>
    </source>
</evidence>
<dbReference type="Proteomes" id="UP001189624">
    <property type="component" value="Chromosome 9"/>
</dbReference>
<reference evidence="3" key="1">
    <citation type="submission" date="2023-10" db="EMBL/GenBank/DDBJ databases">
        <authorList>
            <person name="Domelevo Entfellner J.-B."/>
        </authorList>
    </citation>
    <scope>NUCLEOTIDE SEQUENCE</scope>
</reference>
<keyword evidence="1" id="KW-0520">NAD</keyword>
<dbReference type="InterPro" id="IPR001611">
    <property type="entry name" value="Leu-rich_rpt"/>
</dbReference>
<dbReference type="EMBL" id="OY731406">
    <property type="protein sequence ID" value="CAJ1975875.1"/>
    <property type="molecule type" value="Genomic_DNA"/>
</dbReference>
<dbReference type="InterPro" id="IPR032675">
    <property type="entry name" value="LRR_dom_sf"/>
</dbReference>
<dbReference type="SMART" id="SM00255">
    <property type="entry name" value="TIR"/>
    <property type="match status" value="4"/>
</dbReference>
<dbReference type="SUPFAM" id="SSF52200">
    <property type="entry name" value="Toll/Interleukin receptor TIR domain"/>
    <property type="match status" value="4"/>
</dbReference>
<name>A0AA86TBN5_9FABA</name>
<dbReference type="InterPro" id="IPR044974">
    <property type="entry name" value="Disease_R_plants"/>
</dbReference>
<dbReference type="Gene3D" id="3.80.10.10">
    <property type="entry name" value="Ribonuclease Inhibitor"/>
    <property type="match status" value="5"/>
</dbReference>
<keyword evidence="4" id="KW-1185">Reference proteome</keyword>
<dbReference type="InterPro" id="IPR035897">
    <property type="entry name" value="Toll_tir_struct_dom_sf"/>
</dbReference>
<proteinExistence type="predicted"/>
<organism evidence="3 4">
    <name type="scientific">Sphenostylis stenocarpa</name>
    <dbReference type="NCBI Taxonomy" id="92480"/>
    <lineage>
        <taxon>Eukaryota</taxon>
        <taxon>Viridiplantae</taxon>
        <taxon>Streptophyta</taxon>
        <taxon>Embryophyta</taxon>
        <taxon>Tracheophyta</taxon>
        <taxon>Spermatophyta</taxon>
        <taxon>Magnoliopsida</taxon>
        <taxon>eudicotyledons</taxon>
        <taxon>Gunneridae</taxon>
        <taxon>Pentapetalae</taxon>
        <taxon>rosids</taxon>
        <taxon>fabids</taxon>
        <taxon>Fabales</taxon>
        <taxon>Fabaceae</taxon>
        <taxon>Papilionoideae</taxon>
        <taxon>50 kb inversion clade</taxon>
        <taxon>NPAAA clade</taxon>
        <taxon>indigoferoid/millettioid clade</taxon>
        <taxon>Phaseoleae</taxon>
        <taxon>Sphenostylis</taxon>
    </lineage>
</organism>
<feature type="domain" description="TIR" evidence="2">
    <location>
        <begin position="1510"/>
        <end position="1673"/>
    </location>
</feature>